<gene>
    <name evidence="1" type="ORF">ABW02_06815</name>
</gene>
<evidence type="ECO:0000313" key="2">
    <source>
        <dbReference type="Proteomes" id="UP000036045"/>
    </source>
</evidence>
<evidence type="ECO:0000313" key="1">
    <source>
        <dbReference type="EMBL" id="KLV27227.1"/>
    </source>
</evidence>
<proteinExistence type="predicted"/>
<dbReference type="AlphaFoldDB" id="A0A0J1IMM4"/>
<dbReference type="PATRIC" id="fig|1397.4.peg.4038"/>
<comment type="caution">
    <text evidence="1">The sequence shown here is derived from an EMBL/GenBank/DDBJ whole genome shotgun (WGS) entry which is preliminary data.</text>
</comment>
<organism evidence="1 2">
    <name type="scientific">Niallia circulans</name>
    <name type="common">Bacillus circulans</name>
    <dbReference type="NCBI Taxonomy" id="1397"/>
    <lineage>
        <taxon>Bacteria</taxon>
        <taxon>Bacillati</taxon>
        <taxon>Bacillota</taxon>
        <taxon>Bacilli</taxon>
        <taxon>Bacillales</taxon>
        <taxon>Bacillaceae</taxon>
        <taxon>Niallia</taxon>
    </lineage>
</organism>
<dbReference type="Proteomes" id="UP000036045">
    <property type="component" value="Unassembled WGS sequence"/>
</dbReference>
<keyword evidence="2" id="KW-1185">Reference proteome</keyword>
<protein>
    <recommendedName>
        <fullName evidence="3">DUF3168 domain-containing protein</fullName>
    </recommendedName>
</protein>
<sequence length="127" mass="14959">MLDYMYSLLIADEVIKEYVGNRIKFYKYPETGDFSGTYIVFDPIDSDRIGDYADNIYLSEDSLIQVDIWSENRKTRDLVAKRIRKILVDENGFSETNGPDEWDKATGVFRVARRYGKKVYREDFNNL</sequence>
<name>A0A0J1IMM4_NIACI</name>
<accession>A0A0J1IMM4</accession>
<dbReference type="EMBL" id="LDPH01000004">
    <property type="protein sequence ID" value="KLV27227.1"/>
    <property type="molecule type" value="Genomic_DNA"/>
</dbReference>
<evidence type="ECO:0008006" key="3">
    <source>
        <dbReference type="Google" id="ProtNLM"/>
    </source>
</evidence>
<dbReference type="RefSeq" id="WP_047941203.1">
    <property type="nucleotide sequence ID" value="NZ_LDPH01000004.1"/>
</dbReference>
<reference evidence="1 2" key="1">
    <citation type="submission" date="2015-05" db="EMBL/GenBank/DDBJ databases">
        <title>Whole genome sequence and identification of bacterial endophytes from Costus igneus.</title>
        <authorList>
            <person name="Lee Y.P."/>
            <person name="Gan H.M."/>
            <person name="Eng W."/>
            <person name="Wheatley M.S."/>
            <person name="Caraballo A."/>
            <person name="Polter S."/>
            <person name="Savka M.A."/>
            <person name="Hudson A.O."/>
        </authorList>
    </citation>
    <scope>NUCLEOTIDE SEQUENCE [LARGE SCALE GENOMIC DNA]</scope>
    <source>
        <strain evidence="1 2">RIT379</strain>
    </source>
</reference>
<dbReference type="OrthoDB" id="2168818at2"/>